<dbReference type="EMBL" id="MLAW01000008">
    <property type="protein sequence ID" value="OJJ26388.1"/>
    <property type="molecule type" value="Genomic_DNA"/>
</dbReference>
<evidence type="ECO:0000313" key="1">
    <source>
        <dbReference type="EMBL" id="OJJ26388.1"/>
    </source>
</evidence>
<reference evidence="1" key="1">
    <citation type="submission" date="2016-10" db="EMBL/GenBank/DDBJ databases">
        <title>CRISPR-Cas defence system in Roseofilum reptotaenium: evidence of a bacteriophage-cyanobacterium arms race in the coral black band disease.</title>
        <authorList>
            <person name="Buerger P."/>
            <person name="Wood-Charlson E.M."/>
            <person name="Weynberg K.D."/>
            <person name="Willis B."/>
            <person name="Van Oppen M.J."/>
        </authorList>
    </citation>
    <scope>NUCLEOTIDE SEQUENCE [LARGE SCALE GENOMIC DNA]</scope>
    <source>
        <strain evidence="1">AO1-A</strain>
    </source>
</reference>
<dbReference type="PANTHER" id="PTHR30143:SF0">
    <property type="entry name" value="2-KETO-4-PENTENOATE HYDRATASE"/>
    <property type="match status" value="1"/>
</dbReference>
<dbReference type="InterPro" id="IPR050772">
    <property type="entry name" value="Hydratase-Decarb/MhpD_sf"/>
</dbReference>
<proteinExistence type="predicted"/>
<protein>
    <submittedName>
        <fullName evidence="1">Hydratase</fullName>
    </submittedName>
</protein>
<dbReference type="AlphaFoldDB" id="A0A1L9QUP4"/>
<dbReference type="PANTHER" id="PTHR30143">
    <property type="entry name" value="ACID HYDRATASE"/>
    <property type="match status" value="1"/>
</dbReference>
<dbReference type="Proteomes" id="UP000183940">
    <property type="component" value="Unassembled WGS sequence"/>
</dbReference>
<gene>
    <name evidence="1" type="ORF">BI308_06820</name>
</gene>
<dbReference type="InterPro" id="IPR036663">
    <property type="entry name" value="Fumarylacetoacetase_C_sf"/>
</dbReference>
<comment type="caution">
    <text evidence="1">The sequence shown here is derived from an EMBL/GenBank/DDBJ whole genome shotgun (WGS) entry which is preliminary data.</text>
</comment>
<accession>A0A1L9QUP4</accession>
<dbReference type="GO" id="GO:0008684">
    <property type="term" value="F:2-oxopent-4-enoate hydratase activity"/>
    <property type="evidence" value="ECO:0007669"/>
    <property type="project" value="TreeGrafter"/>
</dbReference>
<keyword evidence="2" id="KW-1185">Reference proteome</keyword>
<name>A0A1L9QUP4_9CYAN</name>
<dbReference type="GO" id="GO:0005737">
    <property type="term" value="C:cytoplasm"/>
    <property type="evidence" value="ECO:0007669"/>
    <property type="project" value="TreeGrafter"/>
</dbReference>
<dbReference type="SUPFAM" id="SSF56529">
    <property type="entry name" value="FAH"/>
    <property type="match status" value="1"/>
</dbReference>
<sequence length="287" mass="30643">MAWRSRKALVAGLSGSILLTGSVWAEVRSMPSSVERLVRDYMNHTPVSAIAPNGTLEQAAQFQQQFVQALIPQLGPIVGYKAALTSPVAQERFGVSHPLRGTLLKEMLLSSGATVPVNFGARGVFEADLMVRVGDAKINQAKTPQEVLESLDAVIPFIELPDLMYDRTVTLNGPALVAINTGARLGVLGEPVALEGTPEWEKRLGSIAVVMENGKGETLSEGSSSALLGHPLQAVLWLKEDLRAAGIDLKPGDLLSLGTITPLTPVKEAMIIRARYEGLGEVSVTFE</sequence>
<organism evidence="1 2">
    <name type="scientific">Roseofilum reptotaenium AO1-A</name>
    <dbReference type="NCBI Taxonomy" id="1925591"/>
    <lineage>
        <taxon>Bacteria</taxon>
        <taxon>Bacillati</taxon>
        <taxon>Cyanobacteriota</taxon>
        <taxon>Cyanophyceae</taxon>
        <taxon>Desertifilales</taxon>
        <taxon>Desertifilaceae</taxon>
        <taxon>Roseofilum</taxon>
    </lineage>
</organism>
<dbReference type="STRING" id="1925591.BI308_06820"/>
<evidence type="ECO:0000313" key="2">
    <source>
        <dbReference type="Proteomes" id="UP000183940"/>
    </source>
</evidence>
<dbReference type="Gene3D" id="3.90.850.10">
    <property type="entry name" value="Fumarylacetoacetase-like, C-terminal domain"/>
    <property type="match status" value="1"/>
</dbReference>